<organism evidence="1 2">
    <name type="scientific">Acyrthosiphon pisum</name>
    <name type="common">Pea aphid</name>
    <dbReference type="NCBI Taxonomy" id="7029"/>
    <lineage>
        <taxon>Eukaryota</taxon>
        <taxon>Metazoa</taxon>
        <taxon>Ecdysozoa</taxon>
        <taxon>Arthropoda</taxon>
        <taxon>Hexapoda</taxon>
        <taxon>Insecta</taxon>
        <taxon>Pterygota</taxon>
        <taxon>Neoptera</taxon>
        <taxon>Paraneoptera</taxon>
        <taxon>Hemiptera</taxon>
        <taxon>Sternorrhyncha</taxon>
        <taxon>Aphidomorpha</taxon>
        <taxon>Aphidoidea</taxon>
        <taxon>Aphididae</taxon>
        <taxon>Macrosiphini</taxon>
        <taxon>Acyrthosiphon</taxon>
    </lineage>
</organism>
<dbReference type="RefSeq" id="XP_008188989.1">
    <property type="nucleotide sequence ID" value="XM_008190767.1"/>
</dbReference>
<evidence type="ECO:0000313" key="2">
    <source>
        <dbReference type="Proteomes" id="UP000007819"/>
    </source>
</evidence>
<reference evidence="2" key="1">
    <citation type="submission" date="2010-06" db="EMBL/GenBank/DDBJ databases">
        <authorList>
            <person name="Jiang H."/>
            <person name="Abraham K."/>
            <person name="Ali S."/>
            <person name="Alsbrooks S.L."/>
            <person name="Anim B.N."/>
            <person name="Anosike U.S."/>
            <person name="Attaway T."/>
            <person name="Bandaranaike D.P."/>
            <person name="Battles P.K."/>
            <person name="Bell S.N."/>
            <person name="Bell A.V."/>
            <person name="Beltran B."/>
            <person name="Bickham C."/>
            <person name="Bustamante Y."/>
            <person name="Caleb T."/>
            <person name="Canada A."/>
            <person name="Cardenas V."/>
            <person name="Carter K."/>
            <person name="Chacko J."/>
            <person name="Chandrabose M.N."/>
            <person name="Chavez D."/>
            <person name="Chavez A."/>
            <person name="Chen L."/>
            <person name="Chu H.-S."/>
            <person name="Claassen K.J."/>
            <person name="Cockrell R."/>
            <person name="Collins M."/>
            <person name="Cooper J.A."/>
            <person name="Cree A."/>
            <person name="Curry S.M."/>
            <person name="Da Y."/>
            <person name="Dao M.D."/>
            <person name="Das B."/>
            <person name="Davila M.-L."/>
            <person name="Davy-Carroll L."/>
            <person name="Denson S."/>
            <person name="Dinh H."/>
            <person name="Ebong V.E."/>
            <person name="Edwards J.R."/>
            <person name="Egan A."/>
            <person name="El-Daye J."/>
            <person name="Escobedo L."/>
            <person name="Fernandez S."/>
            <person name="Fernando P.R."/>
            <person name="Flagg N."/>
            <person name="Forbes L.D."/>
            <person name="Fowler R.G."/>
            <person name="Fu Q."/>
            <person name="Gabisi R.A."/>
            <person name="Ganer J."/>
            <person name="Garbino Pronczuk A."/>
            <person name="Garcia R.M."/>
            <person name="Garner T."/>
            <person name="Garrett T.E."/>
            <person name="Gonzalez D.A."/>
            <person name="Hamid H."/>
            <person name="Hawkins E.S."/>
            <person name="Hirani K."/>
            <person name="Hogues M.E."/>
            <person name="Hollins B."/>
            <person name="Hsiao C.-H."/>
            <person name="Jabil R."/>
            <person name="James M.L."/>
            <person name="Jhangiani S.N."/>
            <person name="Johnson B."/>
            <person name="Johnson Q."/>
            <person name="Joshi V."/>
            <person name="Kalu J.B."/>
            <person name="Kam C."/>
            <person name="Kashfia A."/>
            <person name="Keebler J."/>
            <person name="Kisamo H."/>
            <person name="Kovar C.L."/>
            <person name="Lago L.A."/>
            <person name="Lai C.-Y."/>
            <person name="Laidlaw J."/>
            <person name="Lara F."/>
            <person name="Le T.-K."/>
            <person name="Lee S.L."/>
            <person name="Legall F.H."/>
            <person name="Lemon S.J."/>
            <person name="Lewis L.R."/>
            <person name="Li B."/>
            <person name="Liu Y."/>
            <person name="Liu Y.-S."/>
            <person name="Lopez J."/>
            <person name="Lozado R.J."/>
            <person name="Lu J."/>
            <person name="Madu R.C."/>
            <person name="Maheshwari M."/>
            <person name="Maheshwari R."/>
            <person name="Malloy K."/>
            <person name="Martinez E."/>
            <person name="Mathew T."/>
            <person name="Mercado I.C."/>
            <person name="Mercado C."/>
            <person name="Meyer B."/>
            <person name="Montgomery K."/>
            <person name="Morgan M.B."/>
            <person name="Munidasa M."/>
            <person name="Nazareth L.V."/>
            <person name="Nelson J."/>
            <person name="Ng B.M."/>
            <person name="Nguyen N.B."/>
            <person name="Nguyen P.Q."/>
            <person name="Nguyen T."/>
            <person name="Obregon M."/>
            <person name="Okwuonu G.O."/>
            <person name="Onwere C.G."/>
            <person name="Orozco G."/>
            <person name="Parra A."/>
            <person name="Patel S."/>
            <person name="Patil S."/>
            <person name="Perez A."/>
            <person name="Perez Y."/>
            <person name="Pham C."/>
            <person name="Primus E.L."/>
            <person name="Pu L.-L."/>
            <person name="Puazo M."/>
            <person name="Qin X."/>
            <person name="Quiroz J.B."/>
            <person name="Reese J."/>
            <person name="Richards S."/>
            <person name="Rives C.M."/>
            <person name="Robberts R."/>
            <person name="Ruiz S.J."/>
            <person name="Ruiz M.J."/>
            <person name="Santibanez J."/>
            <person name="Schneider B.W."/>
            <person name="Sisson I."/>
            <person name="Smith M."/>
            <person name="Sodergren E."/>
            <person name="Song X.-Z."/>
            <person name="Song B.B."/>
            <person name="Summersgill H."/>
            <person name="Thelus R."/>
            <person name="Thornton R.D."/>
            <person name="Trejos Z.Y."/>
            <person name="Usmani K."/>
            <person name="Vattathil S."/>
            <person name="Villasana D."/>
            <person name="Walker D.L."/>
            <person name="Wang S."/>
            <person name="Wang K."/>
            <person name="White C.S."/>
            <person name="Williams A.C."/>
            <person name="Williamson J."/>
            <person name="Wilson K."/>
            <person name="Woghiren I.O."/>
            <person name="Woodworth J.R."/>
            <person name="Worley K.C."/>
            <person name="Wright R.A."/>
            <person name="Wu W."/>
            <person name="Young L."/>
            <person name="Zhang L."/>
            <person name="Zhang J."/>
            <person name="Zhu Y."/>
            <person name="Muzny D.M."/>
            <person name="Weinstock G."/>
            <person name="Gibbs R.A."/>
        </authorList>
    </citation>
    <scope>NUCLEOTIDE SEQUENCE [LARGE SCALE GENOMIC DNA]</scope>
    <source>
        <strain evidence="2">LSR1</strain>
    </source>
</reference>
<evidence type="ECO:0000313" key="1">
    <source>
        <dbReference type="EnsemblMetazoa" id="XP_008188989.1"/>
    </source>
</evidence>
<name>A0A8R2B9Y3_ACYPI</name>
<dbReference type="EnsemblMetazoa" id="XM_008190767.1">
    <property type="protein sequence ID" value="XP_008188989.1"/>
    <property type="gene ID" value="LOC103311194"/>
</dbReference>
<dbReference type="KEGG" id="api:103311194"/>
<proteinExistence type="predicted"/>
<dbReference type="AlphaFoldDB" id="A0A8R2B9Y3"/>
<dbReference type="OrthoDB" id="6747067at2759"/>
<dbReference type="Proteomes" id="UP000007819">
    <property type="component" value="Unassembled WGS sequence"/>
</dbReference>
<keyword evidence="2" id="KW-1185">Reference proteome</keyword>
<dbReference type="GeneID" id="103311194"/>
<sequence length="132" mass="15317">MPPKRKYNDEYIKFGFTDITVNKEVRPQCVICTTVLSNDALKPAKLDATASFQEFHNCTPEDTLLLTNNEQEDNPIIGRKNQSKTVESRCSKELPNCRAKCNSKIDDELREKLFAAYWSMKNHNRRTEIFLD</sequence>
<reference evidence="1" key="2">
    <citation type="submission" date="2022-06" db="UniProtKB">
        <authorList>
            <consortium name="EnsemblMetazoa"/>
        </authorList>
    </citation>
    <scope>IDENTIFICATION</scope>
</reference>
<accession>A0A8R2B9Y3</accession>
<protein>
    <submittedName>
        <fullName evidence="1">Uncharacterized protein</fullName>
    </submittedName>
</protein>